<sequence>MIPEFALNLSVEGISLLRRVEGGWAVLGEAALDGDLEEEMRKLRDIAAAAAPDGTCVKLVIPEDQIKFLDIRDPGTDAERAAAARAALEGATPYEVADLQHDWSVAKGRLFVAALARETLDEAEQFALTHGFRPVSAVAMPHPSKFDGEPFFGPVRSWDGAAPERDRPIRMVRDNTAAPAAPAGPRKAPPTGNASPEPAAPAFSSVRARQGKDASQSASPLNDGDRLSRPVPQRPDAEEVRSRLRSIAASDPALDDAAPASPEIPETSPRKRGLGVFRKKSAARDGEAPGPSSAARPDPKSAHGAPSDAQTRIAALRPGREPGAAAKVDEAQRMTMFGARTEPEPKVGGKPRFLGLTLTAALLLFLVAVAAWASFSMEDGLARILRSAPEPASQISSASTQNASDGVDQAGATQASADPAGSDAESDASAPATQSPETARTDYAATGIWQRSPTAPAEPSAGALDTDDVYLLSLDAPVTELDAVALPDTEGAANDAPYPAPMPPAPAGVDFDLDDRGLVRATDEGAINPDRVRVFAGLPPVVPPTRSSVLPGGAEEVQSVEDAERLDALGGLRPEGRPVTLIEDTERLTFRGATIEELASRRPALRPAPAKAEAEEDTTATERAVVASLVPSQRPGDFETVVEETRRLAAQVAPRTVAPSAPSGSTVAERATVRDAVDLRQMNLIGVYGEPSSRRALVRLPNGRYEKVKVGDSVNGGRIAAIGEDQIRYVKGGQNMTLRMP</sequence>
<dbReference type="RefSeq" id="WP_037259910.1">
    <property type="nucleotide sequence ID" value="NZ_JALZ01000004.1"/>
</dbReference>
<feature type="transmembrane region" description="Helical" evidence="2">
    <location>
        <begin position="353"/>
        <end position="375"/>
    </location>
</feature>
<evidence type="ECO:0000256" key="1">
    <source>
        <dbReference type="SAM" id="MobiDB-lite"/>
    </source>
</evidence>
<accession>X7EKI6</accession>
<keyword evidence="4" id="KW-1185">Reference proteome</keyword>
<dbReference type="Gene3D" id="2.30.30.830">
    <property type="match status" value="1"/>
</dbReference>
<keyword evidence="2" id="KW-1133">Transmembrane helix</keyword>
<feature type="region of interest" description="Disordered" evidence="1">
    <location>
        <begin position="391"/>
        <end position="438"/>
    </location>
</feature>
<feature type="compositionally biased region" description="Basic residues" evidence="1">
    <location>
        <begin position="270"/>
        <end position="281"/>
    </location>
</feature>
<evidence type="ECO:0000256" key="2">
    <source>
        <dbReference type="SAM" id="Phobius"/>
    </source>
</evidence>
<comment type="caution">
    <text evidence="3">The sequence shown here is derived from an EMBL/GenBank/DDBJ whole genome shotgun (WGS) entry which is preliminary data.</text>
</comment>
<feature type="compositionally biased region" description="Polar residues" evidence="1">
    <location>
        <begin position="393"/>
        <end position="404"/>
    </location>
</feature>
<protein>
    <recommendedName>
        <fullName evidence="5">Type IV pilus biogenesis</fullName>
    </recommendedName>
</protein>
<dbReference type="STRING" id="1449350.OCH239_14600"/>
<feature type="compositionally biased region" description="Low complexity" evidence="1">
    <location>
        <begin position="177"/>
        <end position="205"/>
    </location>
</feature>
<dbReference type="PATRIC" id="fig|1449350.3.peg.1252"/>
<evidence type="ECO:0000313" key="3">
    <source>
        <dbReference type="EMBL" id="ETX15701.1"/>
    </source>
</evidence>
<feature type="compositionally biased region" description="Low complexity" evidence="1">
    <location>
        <begin position="246"/>
        <end position="261"/>
    </location>
</feature>
<proteinExistence type="predicted"/>
<organism evidence="3 4">
    <name type="scientific">Roseivivax halodurans JCM 10272</name>
    <dbReference type="NCBI Taxonomy" id="1449350"/>
    <lineage>
        <taxon>Bacteria</taxon>
        <taxon>Pseudomonadati</taxon>
        <taxon>Pseudomonadota</taxon>
        <taxon>Alphaproteobacteria</taxon>
        <taxon>Rhodobacterales</taxon>
        <taxon>Roseobacteraceae</taxon>
        <taxon>Roseivivax</taxon>
    </lineage>
</organism>
<evidence type="ECO:0008006" key="5">
    <source>
        <dbReference type="Google" id="ProtNLM"/>
    </source>
</evidence>
<keyword evidence="2" id="KW-0472">Membrane</keyword>
<feature type="region of interest" description="Disordered" evidence="1">
    <location>
        <begin position="177"/>
        <end position="310"/>
    </location>
</feature>
<dbReference type="OrthoDB" id="7870459at2"/>
<keyword evidence="2" id="KW-0812">Transmembrane</keyword>
<dbReference type="EMBL" id="JALZ01000004">
    <property type="protein sequence ID" value="ETX15701.1"/>
    <property type="molecule type" value="Genomic_DNA"/>
</dbReference>
<dbReference type="AlphaFoldDB" id="X7EKI6"/>
<dbReference type="eggNOG" id="ENOG502Z7MY">
    <property type="taxonomic scope" value="Bacteria"/>
</dbReference>
<evidence type="ECO:0000313" key="4">
    <source>
        <dbReference type="Proteomes" id="UP000022447"/>
    </source>
</evidence>
<reference evidence="3 4" key="1">
    <citation type="submission" date="2014-01" db="EMBL/GenBank/DDBJ databases">
        <title>Roseivivax halodurans JCM 10272 Genome Sequencing.</title>
        <authorList>
            <person name="Lai Q."/>
            <person name="Li G."/>
            <person name="Shao Z."/>
        </authorList>
    </citation>
    <scope>NUCLEOTIDE SEQUENCE [LARGE SCALE GENOMIC DNA]</scope>
    <source>
        <strain evidence="3 4">JCM 10272</strain>
    </source>
</reference>
<dbReference type="Proteomes" id="UP000022447">
    <property type="component" value="Unassembled WGS sequence"/>
</dbReference>
<name>X7EKI6_9RHOB</name>
<gene>
    <name evidence="3" type="ORF">OCH239_14600</name>
</gene>